<reference evidence="8" key="1">
    <citation type="journal article" date="2011" name="PLoS ONE">
        <title>A deep insight into the sialotranscriptome of the gulf coast tick, Amblyomma maculatum.</title>
        <authorList>
            <person name="Karim S."/>
            <person name="Singh P."/>
            <person name="Ribeiro J.M."/>
        </authorList>
    </citation>
    <scope>NUCLEOTIDE SEQUENCE</scope>
    <source>
        <tissue evidence="8">Salivary gland</tissue>
    </source>
</reference>
<evidence type="ECO:0000313" key="8">
    <source>
        <dbReference type="EMBL" id="AEO36527.1"/>
    </source>
</evidence>
<organism evidence="8">
    <name type="scientific">Amblyomma maculatum</name>
    <name type="common">Gulf Coast tick</name>
    <dbReference type="NCBI Taxonomy" id="34609"/>
    <lineage>
        <taxon>Eukaryota</taxon>
        <taxon>Metazoa</taxon>
        <taxon>Ecdysozoa</taxon>
        <taxon>Arthropoda</taxon>
        <taxon>Chelicerata</taxon>
        <taxon>Arachnida</taxon>
        <taxon>Acari</taxon>
        <taxon>Parasitiformes</taxon>
        <taxon>Ixodida</taxon>
        <taxon>Ixodoidea</taxon>
        <taxon>Ixodidae</taxon>
        <taxon>Amblyomminae</taxon>
        <taxon>Amblyomma</taxon>
    </lineage>
</organism>
<accession>G3MSQ9</accession>
<dbReference type="InterPro" id="IPR045797">
    <property type="entry name" value="EVA_Class_A"/>
</dbReference>
<evidence type="ECO:0000256" key="5">
    <source>
        <dbReference type="ARBA" id="ARBA00023180"/>
    </source>
</evidence>
<evidence type="ECO:0000256" key="4">
    <source>
        <dbReference type="ARBA" id="ARBA00023157"/>
    </source>
</evidence>
<evidence type="ECO:0000256" key="2">
    <source>
        <dbReference type="ARBA" id="ARBA00022525"/>
    </source>
</evidence>
<proteinExistence type="evidence at transcript level"/>
<feature type="compositionally biased region" description="Low complexity" evidence="7">
    <location>
        <begin position="19"/>
        <end position="56"/>
    </location>
</feature>
<dbReference type="Gene3D" id="2.30.130.100">
    <property type="match status" value="1"/>
</dbReference>
<keyword evidence="5 6" id="KW-0325">Glycoprotein</keyword>
<keyword evidence="3 6" id="KW-0732">Signal</keyword>
<dbReference type="GO" id="GO:0005576">
    <property type="term" value="C:extracellular region"/>
    <property type="evidence" value="ECO:0007669"/>
    <property type="project" value="UniProtKB-SubCell"/>
</dbReference>
<dbReference type="GO" id="GO:0019957">
    <property type="term" value="F:C-C chemokine binding"/>
    <property type="evidence" value="ECO:0007669"/>
    <property type="project" value="InterPro"/>
</dbReference>
<evidence type="ECO:0000256" key="1">
    <source>
        <dbReference type="ARBA" id="ARBA00004613"/>
    </source>
</evidence>
<sequence>MAENIPDKVNFTNAASLNTSSPDTSDTTSSNYAAPAVPDDTTSSTVTVPAATGSTTIATVSPTMEAFTTAGTKRTQPTRKRPKSSEPDDNEEFGTYIDSRGCEHRILQTGEYFYTATCKAKCRDGYHNARDGNPCLYALRRSARLNGNKKLCTMGTCKHGQCKGPFIGEVPCHKPAGTAQYYDEEDYYNHYYDYHDSSTGPNYYDDYDSKDYKDKPFQFAE</sequence>
<feature type="region of interest" description="Disordered" evidence="7">
    <location>
        <begin position="1"/>
        <end position="95"/>
    </location>
</feature>
<name>G3MSQ9_AMBMU</name>
<comment type="subcellular location">
    <subcellularLocation>
        <location evidence="1 6">Secreted</location>
    </subcellularLocation>
</comment>
<comment type="function">
    <text evidence="6">Salivary chemokine-binding protein which binds to host chemokines.</text>
</comment>
<keyword evidence="2 6" id="KW-0964">Secreted</keyword>
<dbReference type="EMBL" id="JO844910">
    <property type="protein sequence ID" value="AEO36527.1"/>
    <property type="molecule type" value="mRNA"/>
</dbReference>
<dbReference type="AlphaFoldDB" id="G3MSQ9"/>
<evidence type="ECO:0000256" key="6">
    <source>
        <dbReference type="RuleBase" id="RU369006"/>
    </source>
</evidence>
<protein>
    <recommendedName>
        <fullName evidence="6">Evasin</fullName>
    </recommendedName>
</protein>
<evidence type="ECO:0000256" key="3">
    <source>
        <dbReference type="ARBA" id="ARBA00022729"/>
    </source>
</evidence>
<evidence type="ECO:0000256" key="7">
    <source>
        <dbReference type="SAM" id="MobiDB-lite"/>
    </source>
</evidence>
<dbReference type="Pfam" id="PF19429">
    <property type="entry name" value="EVA_Class_A"/>
    <property type="match status" value="1"/>
</dbReference>
<keyword evidence="4 6" id="KW-1015">Disulfide bond</keyword>